<dbReference type="GO" id="GO:0003779">
    <property type="term" value="F:actin binding"/>
    <property type="evidence" value="ECO:0007669"/>
    <property type="project" value="InterPro"/>
</dbReference>
<evidence type="ECO:0000313" key="3">
    <source>
        <dbReference type="EMBL" id="PLN84366.1"/>
    </source>
</evidence>
<protein>
    <recommendedName>
        <fullName evidence="2">WH2 domain-containing protein</fullName>
    </recommendedName>
</protein>
<dbReference type="Pfam" id="PF02205">
    <property type="entry name" value="WH2"/>
    <property type="match status" value="1"/>
</dbReference>
<feature type="compositionally biased region" description="Pro residues" evidence="1">
    <location>
        <begin position="1"/>
        <end position="30"/>
    </location>
</feature>
<name>A0A2J5I3P7_9EURO</name>
<feature type="region of interest" description="Disordered" evidence="1">
    <location>
        <begin position="1"/>
        <end position="387"/>
    </location>
</feature>
<evidence type="ECO:0000313" key="4">
    <source>
        <dbReference type="Proteomes" id="UP000235023"/>
    </source>
</evidence>
<dbReference type="OrthoDB" id="2430277at2759"/>
<feature type="compositionally biased region" description="Pro residues" evidence="1">
    <location>
        <begin position="167"/>
        <end position="188"/>
    </location>
</feature>
<dbReference type="EMBL" id="KZ559512">
    <property type="protein sequence ID" value="PLN84366.1"/>
    <property type="molecule type" value="Genomic_DNA"/>
</dbReference>
<dbReference type="PROSITE" id="PS51082">
    <property type="entry name" value="WH2"/>
    <property type="match status" value="1"/>
</dbReference>
<dbReference type="Proteomes" id="UP000235023">
    <property type="component" value="Unassembled WGS sequence"/>
</dbReference>
<evidence type="ECO:0000256" key="1">
    <source>
        <dbReference type="SAM" id="MobiDB-lite"/>
    </source>
</evidence>
<reference evidence="4" key="1">
    <citation type="submission" date="2017-12" db="EMBL/GenBank/DDBJ databases">
        <authorList>
            <consortium name="DOE Joint Genome Institute"/>
            <person name="Mondo S.J."/>
            <person name="Kjaerbolling I."/>
            <person name="Vesth T.C."/>
            <person name="Frisvad J.C."/>
            <person name="Nybo J.L."/>
            <person name="Theobald S."/>
            <person name="Kuo A."/>
            <person name="Bowyer P."/>
            <person name="Matsuda Y."/>
            <person name="Lyhne E.K."/>
            <person name="Kogle M.E."/>
            <person name="Clum A."/>
            <person name="Lipzen A."/>
            <person name="Salamov A."/>
            <person name="Ngan C.Y."/>
            <person name="Daum C."/>
            <person name="Chiniquy J."/>
            <person name="Barry K."/>
            <person name="LaButti K."/>
            <person name="Haridas S."/>
            <person name="Simmons B.A."/>
            <person name="Magnuson J.K."/>
            <person name="Mortensen U.H."/>
            <person name="Larsen T.O."/>
            <person name="Grigoriev I.V."/>
            <person name="Baker S.E."/>
            <person name="Andersen M.R."/>
            <person name="Nordberg H.P."/>
            <person name="Cantor M.N."/>
            <person name="Hua S.X."/>
        </authorList>
    </citation>
    <scope>NUCLEOTIDE SEQUENCE [LARGE SCALE GENOMIC DNA]</scope>
    <source>
        <strain evidence="4">IBT 19404</strain>
    </source>
</reference>
<keyword evidence="4" id="KW-1185">Reference proteome</keyword>
<evidence type="ECO:0000259" key="2">
    <source>
        <dbReference type="PROSITE" id="PS51082"/>
    </source>
</evidence>
<feature type="compositionally biased region" description="Pro residues" evidence="1">
    <location>
        <begin position="248"/>
        <end position="297"/>
    </location>
</feature>
<feature type="compositionally biased region" description="Pro residues" evidence="1">
    <location>
        <begin position="320"/>
        <end position="346"/>
    </location>
</feature>
<dbReference type="InterPro" id="IPR003124">
    <property type="entry name" value="WH2_dom"/>
</dbReference>
<feature type="compositionally biased region" description="Low complexity" evidence="1">
    <location>
        <begin position="204"/>
        <end position="219"/>
    </location>
</feature>
<feature type="domain" description="WH2" evidence="2">
    <location>
        <begin position="37"/>
        <end position="54"/>
    </location>
</feature>
<accession>A0A2J5I3P7</accession>
<gene>
    <name evidence="3" type="ORF">BDW42DRAFT_163015</name>
</gene>
<feature type="compositionally biased region" description="Low complexity" evidence="1">
    <location>
        <begin position="373"/>
        <end position="385"/>
    </location>
</feature>
<feature type="compositionally biased region" description="Low complexity" evidence="1">
    <location>
        <begin position="98"/>
        <end position="108"/>
    </location>
</feature>
<dbReference type="AlphaFoldDB" id="A0A2J5I3P7"/>
<proteinExistence type="predicted"/>
<feature type="compositionally biased region" description="Pro residues" evidence="1">
    <location>
        <begin position="220"/>
        <end position="241"/>
    </location>
</feature>
<sequence>MPPPPPPPPPPGAMGGPPPPPPPAMLPNRPPKSEVKDRSALLSDINKGTRLKKAVTNDRSAPQVSGGVKSGGAPPVASAPPVPGMKKPPTAQAPPIPGAASRGRSDSGAGAGAGGDSAPGAPPQLAGILAGGMPKLRSRGGVDTGANRDSPYKSENDSSRPPVASAPKPPGVRPPPRPVSSGSPPAPVNPLVANLRKPPPRPGSRPSSTISTASAKSAPDVPPPRAPPPVPGSGRAPPPPIFSKKPSAPAPPPPPSASPSAPPPPPPAASAPRAPPPPAPARSTPPPPPPSSAPLPPNGTAAASIAVQAARNALGHHTPSAPPPPPPAASAPAAPPPPPPSQPSQPPHSFDTPASSQTSRSPLDPSAFTLTNGGPSPGSSLLGPSAHGAIRIDDSRFKFQAEGLFPKPRPFVGGARRYRAGRGSSVPLDLRALSG</sequence>
<feature type="compositionally biased region" description="Polar residues" evidence="1">
    <location>
        <begin position="352"/>
        <end position="361"/>
    </location>
</feature>
<organism evidence="3 4">
    <name type="scientific">Aspergillus taichungensis</name>
    <dbReference type="NCBI Taxonomy" id="482145"/>
    <lineage>
        <taxon>Eukaryota</taxon>
        <taxon>Fungi</taxon>
        <taxon>Dikarya</taxon>
        <taxon>Ascomycota</taxon>
        <taxon>Pezizomycotina</taxon>
        <taxon>Eurotiomycetes</taxon>
        <taxon>Eurotiomycetidae</taxon>
        <taxon>Eurotiales</taxon>
        <taxon>Aspergillaceae</taxon>
        <taxon>Aspergillus</taxon>
        <taxon>Aspergillus subgen. Circumdati</taxon>
    </lineage>
</organism>